<evidence type="ECO:0000313" key="2">
    <source>
        <dbReference type="Proteomes" id="UP001352852"/>
    </source>
</evidence>
<evidence type="ECO:0000313" key="1">
    <source>
        <dbReference type="EMBL" id="MED6276401.1"/>
    </source>
</evidence>
<sequence>MCILSTRFVSKSSRYEDERAAVGMRTGSYLQQLSRPLQCHFALYCEAPADHFNIPALIVTGDNPGQKLKLPAITEQQMEEHNRTFPLRGFLFFACRCELFFRHVFHHNPARLAHWT</sequence>
<dbReference type="EMBL" id="JAHUTJ010032900">
    <property type="protein sequence ID" value="MED6276401.1"/>
    <property type="molecule type" value="Genomic_DNA"/>
</dbReference>
<keyword evidence="2" id="KW-1185">Reference proteome</keyword>
<proteinExistence type="predicted"/>
<reference evidence="1 2" key="1">
    <citation type="submission" date="2021-06" db="EMBL/GenBank/DDBJ databases">
        <authorList>
            <person name="Palmer J.M."/>
        </authorList>
    </citation>
    <scope>NUCLEOTIDE SEQUENCE [LARGE SCALE GENOMIC DNA]</scope>
    <source>
        <strain evidence="1 2">CL_MEX2019</strain>
        <tissue evidence="1">Muscle</tissue>
    </source>
</reference>
<name>A0ABU7DND5_9TELE</name>
<dbReference type="Proteomes" id="UP001352852">
    <property type="component" value="Unassembled WGS sequence"/>
</dbReference>
<organism evidence="1 2">
    <name type="scientific">Characodon lateralis</name>
    <dbReference type="NCBI Taxonomy" id="208331"/>
    <lineage>
        <taxon>Eukaryota</taxon>
        <taxon>Metazoa</taxon>
        <taxon>Chordata</taxon>
        <taxon>Craniata</taxon>
        <taxon>Vertebrata</taxon>
        <taxon>Euteleostomi</taxon>
        <taxon>Actinopterygii</taxon>
        <taxon>Neopterygii</taxon>
        <taxon>Teleostei</taxon>
        <taxon>Neoteleostei</taxon>
        <taxon>Acanthomorphata</taxon>
        <taxon>Ovalentaria</taxon>
        <taxon>Atherinomorphae</taxon>
        <taxon>Cyprinodontiformes</taxon>
        <taxon>Goodeidae</taxon>
        <taxon>Characodon</taxon>
    </lineage>
</organism>
<protein>
    <submittedName>
        <fullName evidence="1">Uncharacterized protein</fullName>
    </submittedName>
</protein>
<comment type="caution">
    <text evidence="1">The sequence shown here is derived from an EMBL/GenBank/DDBJ whole genome shotgun (WGS) entry which is preliminary data.</text>
</comment>
<gene>
    <name evidence="1" type="ORF">CHARACLAT_002680</name>
</gene>
<accession>A0ABU7DND5</accession>